<name>A0A3P7LT34_DIBLA</name>
<dbReference type="InterPro" id="IPR001752">
    <property type="entry name" value="Kinesin_motor_dom"/>
</dbReference>
<sequence length="140" mass="14852">MEDASGRVQLVGLSEVLVKSAAQTLVLLRQGSLLRTSGQTSVNVNSSRSHAIFQVNLRRQPGSDKQNQGRATTAVAAAGGKGQAIFRSQSLVGRFSLIDLAGNERGADTARDGDKTALRECSEINRSLLALKECIRAMGL</sequence>
<dbReference type="InterPro" id="IPR027417">
    <property type="entry name" value="P-loop_NTPase"/>
</dbReference>
<dbReference type="SUPFAM" id="SSF52540">
    <property type="entry name" value="P-loop containing nucleoside triphosphate hydrolases"/>
    <property type="match status" value="1"/>
</dbReference>
<dbReference type="PROSITE" id="PS50067">
    <property type="entry name" value="KINESIN_MOTOR_2"/>
    <property type="match status" value="1"/>
</dbReference>
<dbReference type="InterPro" id="IPR036961">
    <property type="entry name" value="Kinesin_motor_dom_sf"/>
</dbReference>
<dbReference type="Pfam" id="PF00225">
    <property type="entry name" value="Kinesin"/>
    <property type="match status" value="1"/>
</dbReference>
<dbReference type="InterPro" id="IPR027640">
    <property type="entry name" value="Kinesin-like_fam"/>
</dbReference>
<dbReference type="Proteomes" id="UP000281553">
    <property type="component" value="Unassembled WGS sequence"/>
</dbReference>
<evidence type="ECO:0000256" key="2">
    <source>
        <dbReference type="ARBA" id="ARBA00022490"/>
    </source>
</evidence>
<gene>
    <name evidence="10" type="ORF">DILT_LOCUS12191</name>
</gene>
<accession>A0A3P7LT34</accession>
<evidence type="ECO:0000256" key="1">
    <source>
        <dbReference type="ARBA" id="ARBA00004245"/>
    </source>
</evidence>
<keyword evidence="11" id="KW-1185">Reference proteome</keyword>
<reference evidence="10 11" key="1">
    <citation type="submission" date="2018-11" db="EMBL/GenBank/DDBJ databases">
        <authorList>
            <consortium name="Pathogen Informatics"/>
        </authorList>
    </citation>
    <scope>NUCLEOTIDE SEQUENCE [LARGE SCALE GENOMIC DNA]</scope>
</reference>
<evidence type="ECO:0000256" key="5">
    <source>
        <dbReference type="ARBA" id="ARBA00022840"/>
    </source>
</evidence>
<organism evidence="10 11">
    <name type="scientific">Dibothriocephalus latus</name>
    <name type="common">Fish tapeworm</name>
    <name type="synonym">Diphyllobothrium latum</name>
    <dbReference type="NCBI Taxonomy" id="60516"/>
    <lineage>
        <taxon>Eukaryota</taxon>
        <taxon>Metazoa</taxon>
        <taxon>Spiralia</taxon>
        <taxon>Lophotrochozoa</taxon>
        <taxon>Platyhelminthes</taxon>
        <taxon>Cestoda</taxon>
        <taxon>Eucestoda</taxon>
        <taxon>Diphyllobothriidea</taxon>
        <taxon>Diphyllobothriidae</taxon>
        <taxon>Dibothriocephalus</taxon>
    </lineage>
</organism>
<dbReference type="GO" id="GO:0007018">
    <property type="term" value="P:microtubule-based movement"/>
    <property type="evidence" value="ECO:0007669"/>
    <property type="project" value="InterPro"/>
</dbReference>
<dbReference type="InterPro" id="IPR019821">
    <property type="entry name" value="Kinesin_motor_CS"/>
</dbReference>
<keyword evidence="4" id="KW-0547">Nucleotide-binding</keyword>
<evidence type="ECO:0000313" key="10">
    <source>
        <dbReference type="EMBL" id="VDN16360.1"/>
    </source>
</evidence>
<dbReference type="PANTHER" id="PTHR47971:SF8">
    <property type="entry name" value="KINESIN-LIKE PROTEIN"/>
    <property type="match status" value="1"/>
</dbReference>
<dbReference type="EMBL" id="UYRU01065561">
    <property type="protein sequence ID" value="VDN16360.1"/>
    <property type="molecule type" value="Genomic_DNA"/>
</dbReference>
<evidence type="ECO:0000256" key="4">
    <source>
        <dbReference type="ARBA" id="ARBA00022741"/>
    </source>
</evidence>
<evidence type="ECO:0000256" key="3">
    <source>
        <dbReference type="ARBA" id="ARBA00022701"/>
    </source>
</evidence>
<dbReference type="GO" id="GO:0008017">
    <property type="term" value="F:microtubule binding"/>
    <property type="evidence" value="ECO:0007669"/>
    <property type="project" value="InterPro"/>
</dbReference>
<proteinExistence type="inferred from homology"/>
<evidence type="ECO:0000259" key="9">
    <source>
        <dbReference type="PROSITE" id="PS50067"/>
    </source>
</evidence>
<evidence type="ECO:0000256" key="8">
    <source>
        <dbReference type="PROSITE-ProRule" id="PRU00283"/>
    </source>
</evidence>
<evidence type="ECO:0000256" key="7">
    <source>
        <dbReference type="ARBA" id="ARBA00023212"/>
    </source>
</evidence>
<protein>
    <recommendedName>
        <fullName evidence="9">Kinesin motor domain-containing protein</fullName>
    </recommendedName>
</protein>
<comment type="subcellular location">
    <subcellularLocation>
        <location evidence="1">Cytoplasm</location>
        <location evidence="1">Cytoskeleton</location>
    </subcellularLocation>
</comment>
<dbReference type="PANTHER" id="PTHR47971">
    <property type="entry name" value="KINESIN-RELATED PROTEIN 6"/>
    <property type="match status" value="1"/>
</dbReference>
<evidence type="ECO:0000313" key="11">
    <source>
        <dbReference type="Proteomes" id="UP000281553"/>
    </source>
</evidence>
<evidence type="ECO:0000256" key="6">
    <source>
        <dbReference type="ARBA" id="ARBA00023175"/>
    </source>
</evidence>
<dbReference type="GO" id="GO:0005524">
    <property type="term" value="F:ATP binding"/>
    <property type="evidence" value="ECO:0007669"/>
    <property type="project" value="UniProtKB-KW"/>
</dbReference>
<keyword evidence="2" id="KW-0963">Cytoplasm</keyword>
<keyword evidence="6" id="KW-0505">Motor protein</keyword>
<dbReference type="GO" id="GO:0003777">
    <property type="term" value="F:microtubule motor activity"/>
    <property type="evidence" value="ECO:0007669"/>
    <property type="project" value="InterPro"/>
</dbReference>
<keyword evidence="3" id="KW-0493">Microtubule</keyword>
<dbReference type="GO" id="GO:0005874">
    <property type="term" value="C:microtubule"/>
    <property type="evidence" value="ECO:0007669"/>
    <property type="project" value="UniProtKB-KW"/>
</dbReference>
<dbReference type="Gene3D" id="3.40.850.10">
    <property type="entry name" value="Kinesin motor domain"/>
    <property type="match status" value="1"/>
</dbReference>
<dbReference type="OrthoDB" id="3176171at2759"/>
<comment type="similarity">
    <text evidence="8">Belongs to the TRAFAC class myosin-kinesin ATPase superfamily. Kinesin family.</text>
</comment>
<feature type="domain" description="Kinesin motor" evidence="9">
    <location>
        <begin position="1"/>
        <end position="140"/>
    </location>
</feature>
<keyword evidence="7" id="KW-0206">Cytoskeleton</keyword>
<keyword evidence="5" id="KW-0067">ATP-binding</keyword>
<dbReference type="GO" id="GO:0007019">
    <property type="term" value="P:microtubule depolymerization"/>
    <property type="evidence" value="ECO:0007669"/>
    <property type="project" value="TreeGrafter"/>
</dbReference>
<comment type="caution">
    <text evidence="8">Lacks conserved residue(s) required for the propagation of feature annotation.</text>
</comment>
<dbReference type="PROSITE" id="PS00411">
    <property type="entry name" value="KINESIN_MOTOR_1"/>
    <property type="match status" value="1"/>
</dbReference>
<dbReference type="AlphaFoldDB" id="A0A3P7LT34"/>